<protein>
    <submittedName>
        <fullName evidence="1">Uncharacterized protein</fullName>
    </submittedName>
</protein>
<dbReference type="RefSeq" id="WP_005665195.1">
    <property type="nucleotide sequence ID" value="NZ_JH992922.1"/>
</dbReference>
<accession>K9DJA7</accession>
<reference evidence="1 2" key="1">
    <citation type="submission" date="2012-09" db="EMBL/GenBank/DDBJ databases">
        <title>The Genome Sequence of Massilia timonae CCUG 45783.</title>
        <authorList>
            <consortium name="The Broad Institute Genome Sequencing Platform"/>
            <person name="Earl A."/>
            <person name="Ward D."/>
            <person name="Feldgarden M."/>
            <person name="Gevers D."/>
            <person name="Huys G."/>
            <person name="Walker B."/>
            <person name="Young S.K."/>
            <person name="Zeng Q."/>
            <person name="Gargeya S."/>
            <person name="Fitzgerald M."/>
            <person name="Haas B."/>
            <person name="Abouelleil A."/>
            <person name="Alvarado L."/>
            <person name="Arachchi H.M."/>
            <person name="Berlin A.M."/>
            <person name="Chapman S.B."/>
            <person name="Goldberg J."/>
            <person name="Griggs A."/>
            <person name="Gujja S."/>
            <person name="Hansen M."/>
            <person name="Howarth C."/>
            <person name="Imamovic A."/>
            <person name="Larimer J."/>
            <person name="McCowen C."/>
            <person name="Montmayeur A."/>
            <person name="Murphy C."/>
            <person name="Neiman D."/>
            <person name="Pearson M."/>
            <person name="Priest M."/>
            <person name="Roberts A."/>
            <person name="Saif S."/>
            <person name="Shea T."/>
            <person name="Sisk P."/>
            <person name="Sykes S."/>
            <person name="Wortman J."/>
            <person name="Nusbaum C."/>
            <person name="Birren B."/>
        </authorList>
    </citation>
    <scope>NUCLEOTIDE SEQUENCE [LARGE SCALE GENOMIC DNA]</scope>
    <source>
        <strain evidence="1 2">CCUG 45783</strain>
    </source>
</reference>
<organism evidence="1 2">
    <name type="scientific">Massilia timonae CCUG 45783</name>
    <dbReference type="NCBI Taxonomy" id="883126"/>
    <lineage>
        <taxon>Bacteria</taxon>
        <taxon>Pseudomonadati</taxon>
        <taxon>Pseudomonadota</taxon>
        <taxon>Betaproteobacteria</taxon>
        <taxon>Burkholderiales</taxon>
        <taxon>Oxalobacteraceae</taxon>
        <taxon>Telluria group</taxon>
        <taxon>Massilia</taxon>
    </lineage>
</organism>
<comment type="caution">
    <text evidence="1">The sequence shown here is derived from an EMBL/GenBank/DDBJ whole genome shotgun (WGS) entry which is preliminary data.</text>
</comment>
<gene>
    <name evidence="1" type="ORF">HMPREF9710_01428</name>
</gene>
<dbReference type="OrthoDB" id="9132316at2"/>
<dbReference type="AlphaFoldDB" id="K9DJA7"/>
<evidence type="ECO:0000313" key="1">
    <source>
        <dbReference type="EMBL" id="EKU83341.1"/>
    </source>
</evidence>
<keyword evidence="2" id="KW-1185">Reference proteome</keyword>
<proteinExistence type="predicted"/>
<name>K9DJA7_9BURK</name>
<dbReference type="HOGENOM" id="CLU_1136356_0_0_4"/>
<dbReference type="PATRIC" id="fig|883126.3.peg.1445"/>
<dbReference type="EMBL" id="AGZI01000016">
    <property type="protein sequence ID" value="EKU83341.1"/>
    <property type="molecule type" value="Genomic_DNA"/>
</dbReference>
<dbReference type="Proteomes" id="UP000009874">
    <property type="component" value="Unassembled WGS sequence"/>
</dbReference>
<evidence type="ECO:0000313" key="2">
    <source>
        <dbReference type="Proteomes" id="UP000009874"/>
    </source>
</evidence>
<sequence>MWPVHPVGKAFVCLSLALLMTGCAREDGSKIIGQWRAERFQVMSLKVPIGPELTISRDMLKAGAEVAVPIGGISQDGSEITLDLPLYFGLTFNLVDDDRMYLDLPLVERIYYRRVSAQAQMQSAVTVTSTAVAHRPAPVPDLAPAPMTAPAPVALAVPAPVVASIYSSALAAARSGDHDAAVRLLHRAFEGEGIRSADVRAAPEWSALHDDVRFQALVARYSDQ</sequence>